<reference evidence="1 2" key="1">
    <citation type="journal article" date="2014" name="Nat. Commun.">
        <title>Klebsormidium flaccidum genome reveals primary factors for plant terrestrial adaptation.</title>
        <authorList>
            <person name="Hori K."/>
            <person name="Maruyama F."/>
            <person name="Fujisawa T."/>
            <person name="Togashi T."/>
            <person name="Yamamoto N."/>
            <person name="Seo M."/>
            <person name="Sato S."/>
            <person name="Yamada T."/>
            <person name="Mori H."/>
            <person name="Tajima N."/>
            <person name="Moriyama T."/>
            <person name="Ikeuchi M."/>
            <person name="Watanabe M."/>
            <person name="Wada H."/>
            <person name="Kobayashi K."/>
            <person name="Saito M."/>
            <person name="Masuda T."/>
            <person name="Sasaki-Sekimoto Y."/>
            <person name="Mashiguchi K."/>
            <person name="Awai K."/>
            <person name="Shimojima M."/>
            <person name="Masuda S."/>
            <person name="Iwai M."/>
            <person name="Nobusawa T."/>
            <person name="Narise T."/>
            <person name="Kondo S."/>
            <person name="Saito H."/>
            <person name="Sato R."/>
            <person name="Murakawa M."/>
            <person name="Ihara Y."/>
            <person name="Oshima-Yamada Y."/>
            <person name="Ohtaka K."/>
            <person name="Satoh M."/>
            <person name="Sonobe K."/>
            <person name="Ishii M."/>
            <person name="Ohtani R."/>
            <person name="Kanamori-Sato M."/>
            <person name="Honoki R."/>
            <person name="Miyazaki D."/>
            <person name="Mochizuki H."/>
            <person name="Umetsu J."/>
            <person name="Higashi K."/>
            <person name="Shibata D."/>
            <person name="Kamiya Y."/>
            <person name="Sato N."/>
            <person name="Nakamura Y."/>
            <person name="Tabata S."/>
            <person name="Ida S."/>
            <person name="Kurokawa K."/>
            <person name="Ohta H."/>
        </authorList>
    </citation>
    <scope>NUCLEOTIDE SEQUENCE [LARGE SCALE GENOMIC DNA]</scope>
    <source>
        <strain evidence="1 2">NIES-2285</strain>
    </source>
</reference>
<dbReference type="AlphaFoldDB" id="A0A1Y1HML9"/>
<sequence>MATRGVFALGLQRRAFAAVVCVAWLLISDVVIGPAPVLSCTEATEGTDCARGEQCVCSSSGLNGDPHLELTGPDGQRLTWDFHGRGNQSYCMVTDKYITLNTHMFTLPPDVRVIKQEVLDGASNWTSSDSLITISQEGNATHIFMPELLTMTIKVEPERELITEPPIYCLNFEIKTLYTTPNVHGFLGQMHAPGAIAERLQVGTLEGLMHREYVEGSDDEYATSDLTATDCFFNRFAMDGDHLAQPHASSDTTSSIRNWKVNPGRRLLQVPDFESASKSDTNLQRRANLETQCECVSKSCSSSTTCKATQECCGAFCTSPLTLTLPACGFVAVYRQDSTALADLLGYVSASFDGDGLYTFTPAMSEALEIRFDPSYEYSAFAVNGPDPQYPYVGAISLLDGYIGLDSPRFLLLGGLIAPPPPSSTPRPAESGDNSFSDRTGLPNLLIEDAIWTLGGQCSALDPQWVNTDSSKPATNVLLIDTGRAITFRLVEDGDAHREFFGLDTNQAQSVSLRFFPAVGGCSSAPQRRGP</sequence>
<dbReference type="EMBL" id="DF236953">
    <property type="protein sequence ID" value="GAQ77846.1"/>
    <property type="molecule type" value="Genomic_DNA"/>
</dbReference>
<dbReference type="Proteomes" id="UP000054558">
    <property type="component" value="Unassembled WGS sequence"/>
</dbReference>
<dbReference type="OrthoDB" id="2012063at2759"/>
<dbReference type="STRING" id="105231.A0A1Y1HML9"/>
<keyword evidence="2" id="KW-1185">Reference proteome</keyword>
<protein>
    <submittedName>
        <fullName evidence="1">Uncharacterized protein</fullName>
    </submittedName>
</protein>
<evidence type="ECO:0000313" key="2">
    <source>
        <dbReference type="Proteomes" id="UP000054558"/>
    </source>
</evidence>
<gene>
    <name evidence="1" type="ORF">KFL_000040460</name>
</gene>
<dbReference type="PANTHER" id="PTHR31656">
    <property type="entry name" value="ROOT CAP DOMAIN-CONTAINING PROTEIN"/>
    <property type="match status" value="1"/>
</dbReference>
<organism evidence="1 2">
    <name type="scientific">Klebsormidium nitens</name>
    <name type="common">Green alga</name>
    <name type="synonym">Ulothrix nitens</name>
    <dbReference type="NCBI Taxonomy" id="105231"/>
    <lineage>
        <taxon>Eukaryota</taxon>
        <taxon>Viridiplantae</taxon>
        <taxon>Streptophyta</taxon>
        <taxon>Klebsormidiophyceae</taxon>
        <taxon>Klebsormidiales</taxon>
        <taxon>Klebsormidiaceae</taxon>
        <taxon>Klebsormidium</taxon>
    </lineage>
</organism>
<evidence type="ECO:0000313" key="1">
    <source>
        <dbReference type="EMBL" id="GAQ77846.1"/>
    </source>
</evidence>
<proteinExistence type="predicted"/>
<accession>A0A1Y1HML9</accession>
<name>A0A1Y1HML9_KLENI</name>